<dbReference type="EMBL" id="UYJE01002150">
    <property type="protein sequence ID" value="VDI08153.1"/>
    <property type="molecule type" value="Genomic_DNA"/>
</dbReference>
<accession>A0A8B6CNR6</accession>
<dbReference type="PRINTS" id="PR00205">
    <property type="entry name" value="CADHERIN"/>
</dbReference>
<name>A0A8B6CNR6_MYTGA</name>
<evidence type="ECO:0000256" key="2">
    <source>
        <dbReference type="ARBA" id="ARBA00022692"/>
    </source>
</evidence>
<evidence type="ECO:0000313" key="13">
    <source>
        <dbReference type="Proteomes" id="UP000596742"/>
    </source>
</evidence>
<keyword evidence="13" id="KW-1185">Reference proteome</keyword>
<evidence type="ECO:0000259" key="11">
    <source>
        <dbReference type="PROSITE" id="PS50268"/>
    </source>
</evidence>
<gene>
    <name evidence="12" type="ORF">MGAL_10B040811</name>
</gene>
<evidence type="ECO:0000256" key="6">
    <source>
        <dbReference type="ARBA" id="ARBA00022989"/>
    </source>
</evidence>
<dbReference type="Proteomes" id="UP000596742">
    <property type="component" value="Unassembled WGS sequence"/>
</dbReference>
<dbReference type="Pfam" id="PF00028">
    <property type="entry name" value="Cadherin"/>
    <property type="match status" value="18"/>
</dbReference>
<comment type="subcellular location">
    <subcellularLocation>
        <location evidence="1">Membrane</location>
    </subcellularLocation>
</comment>
<feature type="domain" description="Cadherin" evidence="11">
    <location>
        <begin position="1233"/>
        <end position="1333"/>
    </location>
</feature>
<evidence type="ECO:0000256" key="9">
    <source>
        <dbReference type="PROSITE-ProRule" id="PRU00043"/>
    </source>
</evidence>
<feature type="domain" description="Cadherin" evidence="11">
    <location>
        <begin position="292"/>
        <end position="392"/>
    </location>
</feature>
<dbReference type="SUPFAM" id="SSF49313">
    <property type="entry name" value="Cadherin-like"/>
    <property type="match status" value="29"/>
</dbReference>
<feature type="domain" description="Cadherin" evidence="11">
    <location>
        <begin position="1126"/>
        <end position="1237"/>
    </location>
</feature>
<feature type="domain" description="Cadherin" evidence="11">
    <location>
        <begin position="931"/>
        <end position="1022"/>
    </location>
</feature>
<organism evidence="12 13">
    <name type="scientific">Mytilus galloprovincialis</name>
    <name type="common">Mediterranean mussel</name>
    <dbReference type="NCBI Taxonomy" id="29158"/>
    <lineage>
        <taxon>Eukaryota</taxon>
        <taxon>Metazoa</taxon>
        <taxon>Spiralia</taxon>
        <taxon>Lophotrochozoa</taxon>
        <taxon>Mollusca</taxon>
        <taxon>Bivalvia</taxon>
        <taxon>Autobranchia</taxon>
        <taxon>Pteriomorphia</taxon>
        <taxon>Mytilida</taxon>
        <taxon>Mytiloidea</taxon>
        <taxon>Mytilidae</taxon>
        <taxon>Mytilinae</taxon>
        <taxon>Mytilus</taxon>
    </lineage>
</organism>
<keyword evidence="5" id="KW-0130">Cell adhesion</keyword>
<feature type="domain" description="Cadherin" evidence="11">
    <location>
        <begin position="78"/>
        <end position="197"/>
    </location>
</feature>
<dbReference type="PANTHER" id="PTHR24026">
    <property type="entry name" value="FAT ATYPICAL CADHERIN-RELATED"/>
    <property type="match status" value="1"/>
</dbReference>
<dbReference type="FunFam" id="2.60.40.60:FF:000021">
    <property type="entry name" value="FAT atypical cadherin 1"/>
    <property type="match status" value="1"/>
</dbReference>
<keyword evidence="3" id="KW-0677">Repeat</keyword>
<feature type="domain" description="Cadherin" evidence="11">
    <location>
        <begin position="602"/>
        <end position="706"/>
    </location>
</feature>
<feature type="domain" description="Cadherin" evidence="11">
    <location>
        <begin position="9"/>
        <end position="77"/>
    </location>
</feature>
<evidence type="ECO:0000256" key="7">
    <source>
        <dbReference type="ARBA" id="ARBA00023136"/>
    </source>
</evidence>
<dbReference type="CDD" id="cd11304">
    <property type="entry name" value="Cadherin_repeat"/>
    <property type="match status" value="29"/>
</dbReference>
<comment type="caution">
    <text evidence="12">The sequence shown here is derived from an EMBL/GenBank/DDBJ whole genome shotgun (WGS) entry which is preliminary data.</text>
</comment>
<feature type="domain" description="Cadherin" evidence="11">
    <location>
        <begin position="1439"/>
        <end position="1542"/>
    </location>
</feature>
<feature type="domain" description="Cadherin" evidence="11">
    <location>
        <begin position="1542"/>
        <end position="1651"/>
    </location>
</feature>
<keyword evidence="4 9" id="KW-0106">Calcium</keyword>
<feature type="domain" description="Cadherin" evidence="11">
    <location>
        <begin position="3035"/>
        <end position="3133"/>
    </location>
</feature>
<feature type="domain" description="Cadherin" evidence="11">
    <location>
        <begin position="393"/>
        <end position="495"/>
    </location>
</feature>
<dbReference type="Gene3D" id="2.60.40.60">
    <property type="entry name" value="Cadherins"/>
    <property type="match status" value="29"/>
</dbReference>
<proteinExistence type="predicted"/>
<keyword evidence="6 10" id="KW-1133">Transmembrane helix</keyword>
<feature type="domain" description="Cadherin" evidence="11">
    <location>
        <begin position="1647"/>
        <end position="1748"/>
    </location>
</feature>
<evidence type="ECO:0000256" key="10">
    <source>
        <dbReference type="SAM" id="Phobius"/>
    </source>
</evidence>
<feature type="domain" description="Cadherin" evidence="11">
    <location>
        <begin position="1854"/>
        <end position="1958"/>
    </location>
</feature>
<feature type="domain" description="Cadherin" evidence="11">
    <location>
        <begin position="2598"/>
        <end position="2706"/>
    </location>
</feature>
<keyword evidence="2 10" id="KW-0812">Transmembrane</keyword>
<feature type="domain" description="Cadherin" evidence="11">
    <location>
        <begin position="707"/>
        <end position="811"/>
    </location>
</feature>
<evidence type="ECO:0000313" key="12">
    <source>
        <dbReference type="EMBL" id="VDI08153.1"/>
    </source>
</evidence>
<dbReference type="PROSITE" id="PS50268">
    <property type="entry name" value="CADHERIN_2"/>
    <property type="match status" value="28"/>
</dbReference>
<dbReference type="SMART" id="SM00112">
    <property type="entry name" value="CA"/>
    <property type="match status" value="28"/>
</dbReference>
<dbReference type="FunFam" id="2.60.40.60:FF:000116">
    <property type="entry name" value="Dachsous cadherin-related 2"/>
    <property type="match status" value="2"/>
</dbReference>
<evidence type="ECO:0000256" key="8">
    <source>
        <dbReference type="ARBA" id="ARBA00023180"/>
    </source>
</evidence>
<dbReference type="GO" id="GO:0005509">
    <property type="term" value="F:calcium ion binding"/>
    <property type="evidence" value="ECO:0007669"/>
    <property type="project" value="UniProtKB-UniRule"/>
</dbReference>
<evidence type="ECO:0000256" key="4">
    <source>
        <dbReference type="ARBA" id="ARBA00022837"/>
    </source>
</evidence>
<dbReference type="InterPro" id="IPR015919">
    <property type="entry name" value="Cadherin-like_sf"/>
</dbReference>
<feature type="domain" description="Cadherin" evidence="11">
    <location>
        <begin position="1749"/>
        <end position="1853"/>
    </location>
</feature>
<feature type="domain" description="Cadherin" evidence="11">
    <location>
        <begin position="2809"/>
        <end position="3022"/>
    </location>
</feature>
<protein>
    <submittedName>
        <fullName evidence="12">Protocadherin Fat 4</fullName>
    </submittedName>
</protein>
<dbReference type="PANTHER" id="PTHR24026:SF126">
    <property type="entry name" value="PROTOCADHERIN FAT 4"/>
    <property type="match status" value="1"/>
</dbReference>
<evidence type="ECO:0000256" key="3">
    <source>
        <dbReference type="ARBA" id="ARBA00022737"/>
    </source>
</evidence>
<dbReference type="GO" id="GO:0007156">
    <property type="term" value="P:homophilic cell adhesion via plasma membrane adhesion molecules"/>
    <property type="evidence" value="ECO:0007669"/>
    <property type="project" value="InterPro"/>
</dbReference>
<keyword evidence="7 10" id="KW-0472">Membrane</keyword>
<dbReference type="InterPro" id="IPR002126">
    <property type="entry name" value="Cadherin-like_dom"/>
</dbReference>
<feature type="domain" description="Cadherin" evidence="11">
    <location>
        <begin position="812"/>
        <end position="917"/>
    </location>
</feature>
<feature type="domain" description="Cadherin" evidence="11">
    <location>
        <begin position="1959"/>
        <end position="2065"/>
    </location>
</feature>
<feature type="domain" description="Cadherin" evidence="11">
    <location>
        <begin position="2169"/>
        <end position="2273"/>
    </location>
</feature>
<feature type="domain" description="Cadherin" evidence="11">
    <location>
        <begin position="182"/>
        <end position="291"/>
    </location>
</feature>
<feature type="domain" description="Cadherin" evidence="11">
    <location>
        <begin position="1334"/>
        <end position="1438"/>
    </location>
</feature>
<evidence type="ECO:0000256" key="5">
    <source>
        <dbReference type="ARBA" id="ARBA00022889"/>
    </source>
</evidence>
<dbReference type="OrthoDB" id="6156186at2759"/>
<feature type="domain" description="Cadherin" evidence="11">
    <location>
        <begin position="2707"/>
        <end position="2808"/>
    </location>
</feature>
<keyword evidence="8" id="KW-0325">Glycoprotein</keyword>
<feature type="domain" description="Cadherin" evidence="11">
    <location>
        <begin position="2382"/>
        <end position="2489"/>
    </location>
</feature>
<feature type="domain" description="Cadherin" evidence="11">
    <location>
        <begin position="2274"/>
        <end position="2379"/>
    </location>
</feature>
<sequence length="3440" mass="379204">MYSIHFQDKLRYTVISTTTANDFFTLDPDTGIVFVQNVLTSDTVTSYTMVAQASDGKNLATVNVIINVIRDLSVPTFTQLVYPVTINENRPVNDIIETVQASDNDRQGVIRYIVVGEYPAPSLFGVNPVNGQVSIIRSVRGDTSADIYNLTVEAYDTLRPTTSGKALVQVTVLRNPNLPEWGLPNYSADVREDAPVFSDVIKVQATDKDPDDSIRYGIANERLERALNAGPSDYFFIDDVTGQVKLAKSLLNTDIQRFFVTVQACDNGSPVRCINTTVTLTVDRTGQPPIFTRNQYTQIIEENKAVGDSVIFVTANDANKLGTVVYAVVPPGSEYFSMNSSSGEITLAKSVKDDLATEYKFQVVAYDSGESIYRSTADVTIVVTRNPSPPRFSEIPYRVTLDQNSPYDFMVVNTTATDADGDIPRYSVIASVQTISYFSYDTDTGVLYLRKLLTSPTPPASFVMTVYARDQRRVNEKTGTSTISITMDFDSQPQFNPSAYSVQMEESRPVGGFVENTNAVDNDLKGSMVYEAIGVYPAPDYFAVESTNGTITVKRDVRNDVLNLGTYTLKVVAYDSQIPNLRATADVTITINRNPNAPQFQPSSNYFVQIRENTTVGSEIVDIDAVDQDKDTLTYEIVQATSNGMDIFFIDPSTGVIVNKQPLTSDSTPVNTYNMIVQVMDGRGQAANATVQILILREAADIPPRFTDSTFNTEIRFDQPINVNFYRVNATDPDLKKELVYELIGVYPAQNFFVVNPATGDVSLKAALSADPLALLDYTLRIQVYDSALPDVRAEQSYNVKVNRNPSNPAFLASSYSISIKENYPIGGAVISVNATDADGDVVKFSIIEDANGIAAKKYFFINAENGIIFVSDNLKNSAPTGTFIFRVRARDQGKPENYGEASVAITIDRDDNAPQFVYPPNLSSYYATIEETRTGLILSVRATDKDNDNGSIQYEAVGDGLAIAYFGVENNGNVNVQKSLLTTTETNFLLQIKAYHSFWPDNAVFGNVNITVRRNVNSPIFTPNNNYRVQINEYYPFGQVVASVRASDNDQDTIRYTIMGPPADKNYFYIQSGTGDVYLRQSPSKNPSVSQYVMTVEGSDQRSPPNTVNATLTVDIVKNSKPTFSNLPGTIQLREDTPVTQLVYQVQAEDPDLAVTSGQLTYAIVGDSSGPSFFKINSTTGVITPRVNLTSDDTELQYKLRIVVYDSEIPELTTESMLTIDMTRNLNAPDFVPPVYNFPITDQYKVAQHVGTPVTATDGDGDTLVYEIVNGPHEFFYLNPVTGQLTLIKDLASTNQKTFSFQVSARDQKNPEKSDIAPVTVTVDRDEDIPSFPTQTYTANIVETEPVGNVIETVAATDNDLRGQIMYEVDGVYPAPSFFTVNSTTGQISVIQNLKNDAKAQNLYILKVVAYDSASPNIKGTANVEITVQRNVNAPAFIGLPYSKSVSELHPMGTEVINITAIDGDGDSVTYQIISDNNNGASFGYFYIDEKTGVIYPKKPLTESTEQSFTMTVRATDSGNPSKHTDTTVTFAIRRVPPPTFGGPYSISLREDTPVGTPQVTVSALPPSTAPNANITYVIVGKPPAPYYFKIDENTGLITVRNNLTTDDSLTYTLTVRAFDRHTPDIYSETNIPITVSRNDNPPVVSPPTVTVSVDDDENLGYKVIKLNATDKDGDNLVFTITGTNRCQDVFYIIPSTGDLYLGKDLRTTTDTSFTCQISVSDNGKPNPKIATTTVQIGVNRLNYPGFSVPSYNAQLREDDPVGKDVVQVQASRTPTLGSIVYEVAGELLAPYFFGVNSSTGQVKIIQDLRNDGTKSLSYMLKVVAYDNQKPLLRTTANVAISVARNLNGPQFQPKQETITLPPDTNPDFWSMTHNVSDPDSTDLECSIIGNAKAQQYFKVDPKTCVLSLKTSLQGDPDLTTKYDVTIQVTDNGKPNPRTDNKLVIINVPRDKNTPTIANLPATVNISEGVQVDQAIFTVNGRDADKDGNYQLQYRIIGDPVAQTFFKINSANGQIQIRNRPLSDGLQRMQYKVEVEVIDPDWPTNPATGTLTINVDRNPSGPVFSTSLYTKVLRANHQVGDSIIQLQAPDTDGDKVTFTSMGNANDKSYFLVHQTNGGIYLVKSLEVAGTPTQFEFKVQASDNRLPVKTVEATVNITITHLQGPPTFSLSDYQKQIFISHAVNATVETVQATDSDIQGQIRYGLIGFQPGTDYFRLNPVSGQISLKKSLYDNPDTNPIYVLLVEAYDTLELDNKAYATVQITVIRNQNGPVFIPTSYSATRNDYDGIGTSVVTVRATDGDLTSPEKDKVFSIEPTIDYFTIDPYSGLITINKRMSEDTNIPQPTSYSFNVIAKDTTASPKSATAVVTVTVNRNTAPSFVEPSGGYAVSTSESVPLFDNIIRVQAVDNDRPDPVNGAIEYYFVGPEAQSRIFQINSVNGSISARIPLTEVPDGQEVQTFTVGVRDKGIPAKTDTTTVRITIQRIGDISFDKSEYDLTIRESDFNIGDTVFAITANDPLAGSVVIYDMRGDGLAKTFFNVTKIGNAATITLNKLLIEDDNRSPSYVVRIVGYRQKDPAQYAEAIVRITVIRNPNDPRFTHGAAVFTINEDADPLTLVGKVNATDDDEGENGKLTYKFSTQDTVPPYGADYFYINPSNGEILTINNLRGDNLKQYKFVVIAQDGGVPKKQSSIPVTIIIERNPSAPQFIQSQYEITINESTPINTNILTVQARDNDNDPLEYSIVEDPPASFYFKIDKTSGIISTNANLYNDEASKYTLSVMVKDLTNSPQTDTAKVIINIRRNIYGPTFTQNNYPVRISEYHPNADIVTTVTANDLDSVTSATSSSGILRYQINATNPVSQFPFFTISQTSGQIYLSRSLTTDESANQYTDIVVCEIHNKYLSNLIFNSIDILENVQVPFAVTSLGVENQGDKTVLCSIIDGNENLGSQSLFSIRPSTYSKFCNLTLLSNLDYEKKNRYRLTVDVAFNTGNNRKKRQIYIWNTWPQTVVHINVIDVNDISPQFIFPVYPSHSNADVADKYFAIVTSDTKADSLVTNVIRAVDNEAGIFGQLSYSISSSVNFKIDTTDGVISTKSDFSADATDIDAVPMVYDLEVRDQAPRYEDQLSDTAKLYINTVFNIHRFILVASLSVEGATAKQESIRQQLQANTGNIVLIDNIEKKRDEDLNVVNTATDITFVMVRPNTQFKLIKNTDDGTLFTGTKIDEIGNILKDDGVAVENIRPPYLDSQAIRTRITKSYVWWLDDPWAALIALVAISILLCIVGIIVIIFTSSRYTKYMINYKPYETYDHPEFMEPPDFLREYETQSLNMYVPPDEPVKELGEINMTFEGETVQAQHTGATEGVASAVNPLYQESKFKVEYVSGETADGGEHVEEVEIVEGATAPSLGVHRGSVYEMKSEYWYSVDDDRGQQRTGFSEGTTML</sequence>
<feature type="domain" description="Cadherin" evidence="11">
    <location>
        <begin position="496"/>
        <end position="600"/>
    </location>
</feature>
<dbReference type="GO" id="GO:0005886">
    <property type="term" value="C:plasma membrane"/>
    <property type="evidence" value="ECO:0007669"/>
    <property type="project" value="UniProtKB-SubCell"/>
</dbReference>
<reference evidence="12" key="1">
    <citation type="submission" date="2018-11" db="EMBL/GenBank/DDBJ databases">
        <authorList>
            <person name="Alioto T."/>
            <person name="Alioto T."/>
        </authorList>
    </citation>
    <scope>NUCLEOTIDE SEQUENCE</scope>
</reference>
<evidence type="ECO:0000256" key="1">
    <source>
        <dbReference type="ARBA" id="ARBA00004370"/>
    </source>
</evidence>
<feature type="domain" description="Cadherin" evidence="11">
    <location>
        <begin position="1024"/>
        <end position="1125"/>
    </location>
</feature>
<feature type="domain" description="Cadherin" evidence="11">
    <location>
        <begin position="2066"/>
        <end position="2168"/>
    </location>
</feature>
<feature type="transmembrane region" description="Helical" evidence="10">
    <location>
        <begin position="3264"/>
        <end position="3287"/>
    </location>
</feature>